<dbReference type="InterPro" id="IPR036237">
    <property type="entry name" value="Xyl_isomerase-like_sf"/>
</dbReference>
<sequence length="371" mass="42054">MPCQLAITSISLGRSGAGHDFVHKMNVAQQYGYTGIELFHDDLATIAQQLPGGMTSLNELEAAHIIYRICQQRGLSIICLQPFWHYEGLLDRKQHEAHIEKLMCWFQLAAALRTDMIQIPSNFLPSDQLSVDPDIAVADLRKVADLGLAQQPPIRFVYEALAWGTRCDTWEESWRVVQEVDRPNFGLCLDTFNIAARVWADPTSLTGCNPDADRLLDESLQRMVDTIDASKLYCVQVIDAERLTAPLVEGHEFYDAAQPARMSWSRNCRLFYGEKSRGAFLPIDRIAKAIFHNLGYEGWVSMELFNRRMGHTDAGVPRELAARGASSWKRLLWDMDMQTDCQIQNSFVSSVSWISKKPSQLEMPTFEPLII</sequence>
<dbReference type="Gene3D" id="3.20.20.150">
    <property type="entry name" value="Divalent-metal-dependent TIM barrel enzymes"/>
    <property type="match status" value="1"/>
</dbReference>
<protein>
    <recommendedName>
        <fullName evidence="1">Xylose isomerase-like TIM barrel domain-containing protein</fullName>
    </recommendedName>
</protein>
<dbReference type="SUPFAM" id="SSF51658">
    <property type="entry name" value="Xylose isomerase-like"/>
    <property type="match status" value="1"/>
</dbReference>
<dbReference type="Proteomes" id="UP001251528">
    <property type="component" value="Unassembled WGS sequence"/>
</dbReference>
<organism evidence="2 3">
    <name type="scientific">Conoideocrella luteorostrata</name>
    <dbReference type="NCBI Taxonomy" id="1105319"/>
    <lineage>
        <taxon>Eukaryota</taxon>
        <taxon>Fungi</taxon>
        <taxon>Dikarya</taxon>
        <taxon>Ascomycota</taxon>
        <taxon>Pezizomycotina</taxon>
        <taxon>Sordariomycetes</taxon>
        <taxon>Hypocreomycetidae</taxon>
        <taxon>Hypocreales</taxon>
        <taxon>Clavicipitaceae</taxon>
        <taxon>Conoideocrella</taxon>
    </lineage>
</organism>
<dbReference type="PANTHER" id="PTHR12110:SF21">
    <property type="entry name" value="XYLOSE ISOMERASE-LIKE TIM BARREL DOMAIN-CONTAINING PROTEIN"/>
    <property type="match status" value="1"/>
</dbReference>
<name>A0AAJ0CSN6_9HYPO</name>
<gene>
    <name evidence="2" type="ORF">QQS21_003833</name>
</gene>
<dbReference type="InterPro" id="IPR050312">
    <property type="entry name" value="IolE/XylAMocC-like"/>
</dbReference>
<dbReference type="Pfam" id="PF01261">
    <property type="entry name" value="AP_endonuc_2"/>
    <property type="match status" value="1"/>
</dbReference>
<dbReference type="InterPro" id="IPR013022">
    <property type="entry name" value="Xyl_isomerase-like_TIM-brl"/>
</dbReference>
<dbReference type="EMBL" id="JASWJB010000052">
    <property type="protein sequence ID" value="KAK2603997.1"/>
    <property type="molecule type" value="Genomic_DNA"/>
</dbReference>
<reference evidence="2" key="1">
    <citation type="submission" date="2023-06" db="EMBL/GenBank/DDBJ databases">
        <title>Conoideocrella luteorostrata (Hypocreales: Clavicipitaceae), a potential biocontrol fungus for elongate hemlock scale in United States Christmas tree production areas.</title>
        <authorList>
            <person name="Barrett H."/>
            <person name="Lovett B."/>
            <person name="Macias A.M."/>
            <person name="Stajich J.E."/>
            <person name="Kasson M.T."/>
        </authorList>
    </citation>
    <scope>NUCLEOTIDE SEQUENCE</scope>
    <source>
        <strain evidence="2">ARSEF 14590</strain>
    </source>
</reference>
<dbReference type="PANTHER" id="PTHR12110">
    <property type="entry name" value="HYDROXYPYRUVATE ISOMERASE"/>
    <property type="match status" value="1"/>
</dbReference>
<dbReference type="AlphaFoldDB" id="A0AAJ0CSN6"/>
<evidence type="ECO:0000313" key="2">
    <source>
        <dbReference type="EMBL" id="KAK2603997.1"/>
    </source>
</evidence>
<evidence type="ECO:0000259" key="1">
    <source>
        <dbReference type="Pfam" id="PF01261"/>
    </source>
</evidence>
<comment type="caution">
    <text evidence="2">The sequence shown here is derived from an EMBL/GenBank/DDBJ whole genome shotgun (WGS) entry which is preliminary data.</text>
</comment>
<proteinExistence type="predicted"/>
<feature type="domain" description="Xylose isomerase-like TIM barrel" evidence="1">
    <location>
        <begin position="27"/>
        <end position="322"/>
    </location>
</feature>
<keyword evidence="3" id="KW-1185">Reference proteome</keyword>
<accession>A0AAJ0CSN6</accession>
<evidence type="ECO:0000313" key="3">
    <source>
        <dbReference type="Proteomes" id="UP001251528"/>
    </source>
</evidence>